<evidence type="ECO:0000256" key="1">
    <source>
        <dbReference type="ARBA" id="ARBA00004651"/>
    </source>
</evidence>
<keyword evidence="5 6" id="KW-0472">Membrane</keyword>
<evidence type="ECO:0000313" key="8">
    <source>
        <dbReference type="Proteomes" id="UP000236745"/>
    </source>
</evidence>
<keyword evidence="3 6" id="KW-0812">Transmembrane</keyword>
<dbReference type="Pfam" id="PF01810">
    <property type="entry name" value="LysE"/>
    <property type="match status" value="1"/>
</dbReference>
<dbReference type="PANTHER" id="PTHR30086:SF20">
    <property type="entry name" value="ARGININE EXPORTER PROTEIN ARGO-RELATED"/>
    <property type="match status" value="1"/>
</dbReference>
<reference evidence="7 8" key="1">
    <citation type="submission" date="2016-10" db="EMBL/GenBank/DDBJ databases">
        <authorList>
            <person name="de Groot N.N."/>
        </authorList>
    </citation>
    <scope>NUCLEOTIDE SEQUENCE [LARGE SCALE GENOMIC DNA]</scope>
    <source>
        <strain evidence="7 8">DSM 22012</strain>
    </source>
</reference>
<evidence type="ECO:0000256" key="3">
    <source>
        <dbReference type="ARBA" id="ARBA00022692"/>
    </source>
</evidence>
<keyword evidence="2" id="KW-1003">Cell membrane</keyword>
<evidence type="ECO:0000256" key="4">
    <source>
        <dbReference type="ARBA" id="ARBA00022989"/>
    </source>
</evidence>
<dbReference type="Proteomes" id="UP000236745">
    <property type="component" value="Unassembled WGS sequence"/>
</dbReference>
<accession>A0A1H5YX08</accession>
<feature type="transmembrane region" description="Helical" evidence="6">
    <location>
        <begin position="185"/>
        <end position="204"/>
    </location>
</feature>
<keyword evidence="8" id="KW-1185">Reference proteome</keyword>
<dbReference type="InterPro" id="IPR001123">
    <property type="entry name" value="LeuE-type"/>
</dbReference>
<evidence type="ECO:0000313" key="7">
    <source>
        <dbReference type="EMBL" id="SEG28548.1"/>
    </source>
</evidence>
<feature type="transmembrane region" description="Helical" evidence="6">
    <location>
        <begin position="78"/>
        <end position="96"/>
    </location>
</feature>
<name>A0A1H5YX08_9GAMM</name>
<dbReference type="GO" id="GO:0033228">
    <property type="term" value="P:cysteine export across plasma membrane"/>
    <property type="evidence" value="ECO:0007669"/>
    <property type="project" value="TreeGrafter"/>
</dbReference>
<dbReference type="EMBL" id="FNVQ01000001">
    <property type="protein sequence ID" value="SEG28548.1"/>
    <property type="molecule type" value="Genomic_DNA"/>
</dbReference>
<comment type="subcellular location">
    <subcellularLocation>
        <location evidence="1">Cell membrane</location>
        <topology evidence="1">Multi-pass membrane protein</topology>
    </subcellularLocation>
</comment>
<proteinExistence type="predicted"/>
<dbReference type="AlphaFoldDB" id="A0A1H5YX08"/>
<dbReference type="PANTHER" id="PTHR30086">
    <property type="entry name" value="ARGININE EXPORTER PROTEIN ARGO"/>
    <property type="match status" value="1"/>
</dbReference>
<keyword evidence="4 6" id="KW-1133">Transmembrane helix</keyword>
<evidence type="ECO:0000256" key="6">
    <source>
        <dbReference type="SAM" id="Phobius"/>
    </source>
</evidence>
<sequence length="205" mass="21562">MISTAELLALAGPVVAFAFSMSATPGPNNMMLTASGANHGFLRTLPHMAGITVGCMVLMSAVALGLGAMFQQWPVLQLGLKVVGSIYLLWLAWKIASAPPPSKTSDAEAKRPMTFMQAAAFQFANPKAWVMAISGIASFTLTGDAFVTSAIVVVLLMGVTNLPSIALWAGFGVAIGRLLHTPLHWRWFNAVMGTLTAACVIMILA</sequence>
<dbReference type="GO" id="GO:0005886">
    <property type="term" value="C:plasma membrane"/>
    <property type="evidence" value="ECO:0007669"/>
    <property type="project" value="UniProtKB-SubCell"/>
</dbReference>
<gene>
    <name evidence="7" type="ORF">SAMN05444390_1011926</name>
</gene>
<dbReference type="RefSeq" id="WP_104002790.1">
    <property type="nucleotide sequence ID" value="NZ_FNVQ01000001.1"/>
</dbReference>
<dbReference type="OrthoDB" id="9812084at2"/>
<organism evidence="7 8">
    <name type="scientific">Marinobacterium lutimaris</name>
    <dbReference type="NCBI Taxonomy" id="568106"/>
    <lineage>
        <taxon>Bacteria</taxon>
        <taxon>Pseudomonadati</taxon>
        <taxon>Pseudomonadota</taxon>
        <taxon>Gammaproteobacteria</taxon>
        <taxon>Oceanospirillales</taxon>
        <taxon>Oceanospirillaceae</taxon>
        <taxon>Marinobacterium</taxon>
    </lineage>
</organism>
<dbReference type="GO" id="GO:0015171">
    <property type="term" value="F:amino acid transmembrane transporter activity"/>
    <property type="evidence" value="ECO:0007669"/>
    <property type="project" value="TreeGrafter"/>
</dbReference>
<feature type="transmembrane region" description="Helical" evidence="6">
    <location>
        <begin position="47"/>
        <end position="66"/>
    </location>
</feature>
<evidence type="ECO:0000256" key="2">
    <source>
        <dbReference type="ARBA" id="ARBA00022475"/>
    </source>
</evidence>
<evidence type="ECO:0000256" key="5">
    <source>
        <dbReference type="ARBA" id="ARBA00023136"/>
    </source>
</evidence>
<protein>
    <submittedName>
        <fullName evidence="7">Threonine/homoserine/homoserine lactone efflux protein</fullName>
    </submittedName>
</protein>